<reference evidence="1" key="1">
    <citation type="submission" date="2023-05" db="EMBL/GenBank/DDBJ databases">
        <authorList>
            <person name="Zhang X."/>
        </authorList>
    </citation>
    <scope>NUCLEOTIDE SEQUENCE</scope>
    <source>
        <strain evidence="1">BD1B2-1</strain>
    </source>
</reference>
<dbReference type="PANTHER" id="PTHR31212">
    <property type="entry name" value="ALPHA-KETOGLUTARATE-DEPENDENT DIOXYGENASE ALKB HOMOLOG 3"/>
    <property type="match status" value="1"/>
</dbReference>
<dbReference type="InterPro" id="IPR032854">
    <property type="entry name" value="ALKBH3"/>
</dbReference>
<dbReference type="RefSeq" id="WP_314512922.1">
    <property type="nucleotide sequence ID" value="NZ_JASJOU010000006.1"/>
</dbReference>
<comment type="caution">
    <text evidence="1">The sequence shown here is derived from an EMBL/GenBank/DDBJ whole genome shotgun (WGS) entry which is preliminary data.</text>
</comment>
<dbReference type="AlphaFoldDB" id="A0AAE3UFS4"/>
<gene>
    <name evidence="1" type="ORF">QNI22_18660</name>
</gene>
<accession>A0AAE3UFS4</accession>
<dbReference type="EMBL" id="JASJOU010000006">
    <property type="protein sequence ID" value="MDJ1502696.1"/>
    <property type="molecule type" value="Genomic_DNA"/>
</dbReference>
<name>A0AAE3UFS4_9BACT</name>
<proteinExistence type="predicted"/>
<dbReference type="PANTHER" id="PTHR31212:SF4">
    <property type="entry name" value="ALPHA-KETOGLUTARATE-DEPENDENT DIOXYGENASE ALKB HOMOLOG 3"/>
    <property type="match status" value="1"/>
</dbReference>
<dbReference type="Proteomes" id="UP001232063">
    <property type="component" value="Unassembled WGS sequence"/>
</dbReference>
<protein>
    <recommendedName>
        <fullName evidence="3">Alpha-ketoglutarate-dependent dioxygenase AlkB-like domain-containing protein</fullName>
    </recommendedName>
</protein>
<evidence type="ECO:0008006" key="3">
    <source>
        <dbReference type="Google" id="ProtNLM"/>
    </source>
</evidence>
<dbReference type="GO" id="GO:0006307">
    <property type="term" value="P:DNA alkylation repair"/>
    <property type="evidence" value="ECO:0007669"/>
    <property type="project" value="InterPro"/>
</dbReference>
<dbReference type="InterPro" id="IPR037151">
    <property type="entry name" value="AlkB-like_sf"/>
</dbReference>
<organism evidence="1 2">
    <name type="scientific">Xanthocytophaga agilis</name>
    <dbReference type="NCBI Taxonomy" id="3048010"/>
    <lineage>
        <taxon>Bacteria</taxon>
        <taxon>Pseudomonadati</taxon>
        <taxon>Bacteroidota</taxon>
        <taxon>Cytophagia</taxon>
        <taxon>Cytophagales</taxon>
        <taxon>Rhodocytophagaceae</taxon>
        <taxon>Xanthocytophaga</taxon>
    </lineage>
</organism>
<dbReference type="SUPFAM" id="SSF51197">
    <property type="entry name" value="Clavaminate synthase-like"/>
    <property type="match status" value="1"/>
</dbReference>
<dbReference type="GO" id="GO:0051213">
    <property type="term" value="F:dioxygenase activity"/>
    <property type="evidence" value="ECO:0007669"/>
    <property type="project" value="InterPro"/>
</dbReference>
<evidence type="ECO:0000313" key="2">
    <source>
        <dbReference type="Proteomes" id="UP001232063"/>
    </source>
</evidence>
<sequence length="265" mass="30343">MIDSGFYKIELPLTGNLFEELFHSIEFESVAKGRVGNHLVRVEAKGIPIVRTTTKYTIPAHNFSAIHHNIVEAINHTIIKENVPNIPTQHFNNALIEVYDCTYAKMNYHSDQCLDLAADSYIGVFSCYAQPDQLSEQNIRRLLIKDKITNEESEIELTHNSVVLFSSETNIKFQHKIILKPTLNGKPIVPDIKWLGITFRTSKTYIQFNDNLPYFATGDLLDLANQEQESEFFKLRGQENRSLDFVYPNLTYTLSLADRMVPKSS</sequence>
<evidence type="ECO:0000313" key="1">
    <source>
        <dbReference type="EMBL" id="MDJ1502696.1"/>
    </source>
</evidence>
<dbReference type="Gene3D" id="2.60.120.590">
    <property type="entry name" value="Alpha-ketoglutarate-dependent dioxygenase AlkB-like"/>
    <property type="match status" value="1"/>
</dbReference>
<keyword evidence="2" id="KW-1185">Reference proteome</keyword>